<accession>D2W1J9</accession>
<evidence type="ECO:0000256" key="1">
    <source>
        <dbReference type="ARBA" id="ARBA00009986"/>
    </source>
</evidence>
<dbReference type="PANTHER" id="PTHR43570:SF16">
    <property type="entry name" value="ALDEHYDE DEHYDROGENASE TYPE III, ISOFORM Q"/>
    <property type="match status" value="1"/>
</dbReference>
<dbReference type="RefSeq" id="XP_002669847.1">
    <property type="nucleotide sequence ID" value="XM_002669801.1"/>
</dbReference>
<dbReference type="PIRSF" id="PIRSF036492">
    <property type="entry name" value="ALDH"/>
    <property type="match status" value="1"/>
</dbReference>
<dbReference type="GO" id="GO:0005737">
    <property type="term" value="C:cytoplasm"/>
    <property type="evidence" value="ECO:0007669"/>
    <property type="project" value="TreeGrafter"/>
</dbReference>
<dbReference type="GO" id="GO:0004029">
    <property type="term" value="F:aldehyde dehydrogenase (NAD+) activity"/>
    <property type="evidence" value="ECO:0007669"/>
    <property type="project" value="TreeGrafter"/>
</dbReference>
<evidence type="ECO:0000313" key="10">
    <source>
        <dbReference type="Proteomes" id="UP000006671"/>
    </source>
</evidence>
<dbReference type="Pfam" id="PF00171">
    <property type="entry name" value="Aldedh"/>
    <property type="match status" value="1"/>
</dbReference>
<keyword evidence="3" id="KW-0520">NAD</keyword>
<name>D2W1J9_NAEGR</name>
<dbReference type="InterPro" id="IPR016163">
    <property type="entry name" value="Ald_DH_C"/>
</dbReference>
<evidence type="ECO:0000256" key="5">
    <source>
        <dbReference type="PIRSR" id="PIRSR036492-1"/>
    </source>
</evidence>
<evidence type="ECO:0000256" key="3">
    <source>
        <dbReference type="ARBA" id="ARBA00023027"/>
    </source>
</evidence>
<feature type="domain" description="Aldehyde dehydrogenase" evidence="8">
    <location>
        <begin position="14"/>
        <end position="433"/>
    </location>
</feature>
<dbReference type="FunFam" id="3.40.309.10:FF:000003">
    <property type="entry name" value="Aldehyde dehydrogenase"/>
    <property type="match status" value="1"/>
</dbReference>
<dbReference type="InterPro" id="IPR016161">
    <property type="entry name" value="Ald_DH/histidinol_DH"/>
</dbReference>
<dbReference type="CDD" id="cd07087">
    <property type="entry name" value="ALDH_F3-13-14_CALDH-like"/>
    <property type="match status" value="1"/>
</dbReference>
<keyword evidence="2 4" id="KW-0560">Oxidoreductase</keyword>
<dbReference type="FunFam" id="3.40.605.10:FF:000004">
    <property type="entry name" value="Aldehyde dehydrogenase"/>
    <property type="match status" value="1"/>
</dbReference>
<dbReference type="KEGG" id="ngr:NAEGRDRAFT_44855"/>
<evidence type="ECO:0000256" key="7">
    <source>
        <dbReference type="RuleBase" id="RU003345"/>
    </source>
</evidence>
<dbReference type="Gene3D" id="3.40.309.10">
    <property type="entry name" value="Aldehyde Dehydrogenase, Chain A, domain 2"/>
    <property type="match status" value="1"/>
</dbReference>
<dbReference type="PROSITE" id="PS00687">
    <property type="entry name" value="ALDEHYDE_DEHYDR_GLU"/>
    <property type="match status" value="1"/>
</dbReference>
<dbReference type="PANTHER" id="PTHR43570">
    <property type="entry name" value="ALDEHYDE DEHYDROGENASE"/>
    <property type="match status" value="1"/>
</dbReference>
<comment type="similarity">
    <text evidence="1 4 7">Belongs to the aldehyde dehydrogenase family.</text>
</comment>
<dbReference type="OrthoDB" id="440325at2759"/>
<sequence>MKATFQTGITRDREWREEQLDKFIAMFEENKEDWKEAQVKDLGQTEPLKTIEVGLSVGSAQFLKGDLKRLMKDEYVNIVNPANLPSEGFIRKEPLGVVLIIAPWNYPISLLAIPLSGALAAGNLVILKPSEVSPNVSSTFAKLIPKYFDEKYVRVIEGDATVTTNLLKEPYDHIFYTGSIRVGKIVMRAAAEHLTPVTLELGGKSPLIIDKDIDISVAANRIAWGKTFNNGQTCVAPDYVLLDGRIADKFIPALKEAITKMYGEDPSKSPDYSRIVTGTHVKRLKAIIDQVKDKVIYGGNADESAKYVQPTLILNPDMENDIVMQEELFGPLLPIIIYGESKSTEYPSVLKDLDAGLKFINQRSKPLALYIYSKNQQLVERIMKVTQSGAVGINECVLQVGEEHLPFGGVGHSGMGAYHGDASFNTFTHQKSVLKKKYWLDLDLRYPPFSDTKRNLLLTTLGDNIITRYILPVGGFFMNIVNKCFK</sequence>
<dbReference type="OMA" id="PLVAYWF"/>
<dbReference type="VEuPathDB" id="AmoebaDB:NAEGRDRAFT_44855"/>
<dbReference type="InterPro" id="IPR012394">
    <property type="entry name" value="Aldehyde_DH_NAD(P)"/>
</dbReference>
<dbReference type="eggNOG" id="KOG2456">
    <property type="taxonomic scope" value="Eukaryota"/>
</dbReference>
<reference evidence="9 10" key="1">
    <citation type="journal article" date="2010" name="Cell">
        <title>The genome of Naegleria gruberi illuminates early eukaryotic versatility.</title>
        <authorList>
            <person name="Fritz-Laylin L.K."/>
            <person name="Prochnik S.E."/>
            <person name="Ginger M.L."/>
            <person name="Dacks J.B."/>
            <person name="Carpenter M.L."/>
            <person name="Field M.C."/>
            <person name="Kuo A."/>
            <person name="Paredez A."/>
            <person name="Chapman J."/>
            <person name="Pham J."/>
            <person name="Shu S."/>
            <person name="Neupane R."/>
            <person name="Cipriano M."/>
            <person name="Mancuso J."/>
            <person name="Tu H."/>
            <person name="Salamov A."/>
            <person name="Lindquist E."/>
            <person name="Shapiro H."/>
            <person name="Lucas S."/>
            <person name="Grigoriev I.V."/>
            <person name="Cande W.Z."/>
            <person name="Fulton C."/>
            <person name="Rokhsar D.S."/>
            <person name="Dawson S.C."/>
        </authorList>
    </citation>
    <scope>NUCLEOTIDE SEQUENCE [LARGE SCALE GENOMIC DNA]</scope>
    <source>
        <strain evidence="9 10">NEG-M</strain>
    </source>
</reference>
<gene>
    <name evidence="9" type="ORF">NAEGRDRAFT_44855</name>
</gene>
<dbReference type="Gene3D" id="3.40.605.10">
    <property type="entry name" value="Aldehyde Dehydrogenase, Chain A, domain 1"/>
    <property type="match status" value="1"/>
</dbReference>
<protein>
    <recommendedName>
        <fullName evidence="4">Aldehyde dehydrogenase</fullName>
    </recommendedName>
</protein>
<keyword evidence="10" id="KW-1185">Reference proteome</keyword>
<evidence type="ECO:0000256" key="6">
    <source>
        <dbReference type="PROSITE-ProRule" id="PRU10007"/>
    </source>
</evidence>
<dbReference type="InterPro" id="IPR029510">
    <property type="entry name" value="Ald_DH_CS_GLU"/>
</dbReference>
<dbReference type="InParanoid" id="D2W1J9"/>
<dbReference type="EMBL" id="GG738922">
    <property type="protein sequence ID" value="EFC37103.1"/>
    <property type="molecule type" value="Genomic_DNA"/>
</dbReference>
<evidence type="ECO:0000313" key="9">
    <source>
        <dbReference type="EMBL" id="EFC37103.1"/>
    </source>
</evidence>
<organism evidence="10">
    <name type="scientific">Naegleria gruberi</name>
    <name type="common">Amoeba</name>
    <dbReference type="NCBI Taxonomy" id="5762"/>
    <lineage>
        <taxon>Eukaryota</taxon>
        <taxon>Discoba</taxon>
        <taxon>Heterolobosea</taxon>
        <taxon>Tetramitia</taxon>
        <taxon>Eutetramitia</taxon>
        <taxon>Vahlkampfiidae</taxon>
        <taxon>Naegleria</taxon>
    </lineage>
</organism>
<evidence type="ECO:0000259" key="8">
    <source>
        <dbReference type="Pfam" id="PF00171"/>
    </source>
</evidence>
<dbReference type="STRING" id="5762.D2W1J9"/>
<evidence type="ECO:0000256" key="4">
    <source>
        <dbReference type="PIRNR" id="PIRNR036492"/>
    </source>
</evidence>
<feature type="active site" evidence="5 6">
    <location>
        <position position="200"/>
    </location>
</feature>
<proteinExistence type="inferred from homology"/>
<dbReference type="Proteomes" id="UP000006671">
    <property type="component" value="Unassembled WGS sequence"/>
</dbReference>
<evidence type="ECO:0000256" key="2">
    <source>
        <dbReference type="ARBA" id="ARBA00023002"/>
    </source>
</evidence>
<feature type="active site" evidence="5">
    <location>
        <position position="234"/>
    </location>
</feature>
<dbReference type="SUPFAM" id="SSF53720">
    <property type="entry name" value="ALDH-like"/>
    <property type="match status" value="1"/>
</dbReference>
<dbReference type="GeneID" id="8856671"/>
<dbReference type="InterPro" id="IPR015590">
    <property type="entry name" value="Aldehyde_DH_dom"/>
</dbReference>
<dbReference type="AlphaFoldDB" id="D2W1J9"/>
<dbReference type="GO" id="GO:0006081">
    <property type="term" value="P:aldehyde metabolic process"/>
    <property type="evidence" value="ECO:0007669"/>
    <property type="project" value="InterPro"/>
</dbReference>
<dbReference type="InterPro" id="IPR016162">
    <property type="entry name" value="Ald_DH_N"/>
</dbReference>